<evidence type="ECO:0000313" key="3">
    <source>
        <dbReference type="Proteomes" id="UP000225277"/>
    </source>
</evidence>
<dbReference type="Proteomes" id="UP000225277">
    <property type="component" value="Unassembled WGS sequence"/>
</dbReference>
<dbReference type="RefSeq" id="XP_023628670.1">
    <property type="nucleotide sequence ID" value="XM_023772902.1"/>
</dbReference>
<feature type="signal peptide" evidence="1">
    <location>
        <begin position="1"/>
        <end position="17"/>
    </location>
</feature>
<dbReference type="GeneID" id="35602760"/>
<protein>
    <submittedName>
        <fullName evidence="2">Uncharacterized protein</fullName>
    </submittedName>
</protein>
<evidence type="ECO:0000313" key="2">
    <source>
        <dbReference type="EMBL" id="CZT21781.1"/>
    </source>
</evidence>
<reference evidence="2 3" key="1">
    <citation type="submission" date="2016-03" db="EMBL/GenBank/DDBJ databases">
        <authorList>
            <person name="Ploux O."/>
        </authorList>
    </citation>
    <scope>NUCLEOTIDE SEQUENCE [LARGE SCALE GENOMIC DNA]</scope>
    <source>
        <strain evidence="2 3">URUG2</strain>
    </source>
</reference>
<keyword evidence="3" id="KW-1185">Reference proteome</keyword>
<proteinExistence type="predicted"/>
<accession>A0A2D3UY24</accession>
<gene>
    <name evidence="2" type="ORF">RCC_07646</name>
</gene>
<evidence type="ECO:0000256" key="1">
    <source>
        <dbReference type="SAM" id="SignalP"/>
    </source>
</evidence>
<feature type="chain" id="PRO_5013824061" evidence="1">
    <location>
        <begin position="18"/>
        <end position="149"/>
    </location>
</feature>
<keyword evidence="1" id="KW-0732">Signal</keyword>
<organism evidence="2 3">
    <name type="scientific">Ramularia collo-cygni</name>
    <dbReference type="NCBI Taxonomy" id="112498"/>
    <lineage>
        <taxon>Eukaryota</taxon>
        <taxon>Fungi</taxon>
        <taxon>Dikarya</taxon>
        <taxon>Ascomycota</taxon>
        <taxon>Pezizomycotina</taxon>
        <taxon>Dothideomycetes</taxon>
        <taxon>Dothideomycetidae</taxon>
        <taxon>Mycosphaerellales</taxon>
        <taxon>Mycosphaerellaceae</taxon>
        <taxon>Ramularia</taxon>
    </lineage>
</organism>
<dbReference type="EMBL" id="FJUY01000012">
    <property type="protein sequence ID" value="CZT21781.1"/>
    <property type="molecule type" value="Genomic_DNA"/>
</dbReference>
<sequence>MQYLPILLAASAAFVGAQKALEKPPSNYRWSARNFIADCTDTCHYTFDISGVEAEPYPSFKAVCTGTASTYFASCQLLEWSAKRAYEPTVLALVPPPGEDEVAHLQVSLIFDSYDASYNITGPADLKFNGFETDFDIVPTDPLGTNIMS</sequence>
<name>A0A2D3UY24_9PEZI</name>
<dbReference type="AlphaFoldDB" id="A0A2D3UY24"/>